<dbReference type="SUPFAM" id="SSF51905">
    <property type="entry name" value="FAD/NAD(P)-binding domain"/>
    <property type="match status" value="1"/>
</dbReference>
<dbReference type="InterPro" id="IPR002938">
    <property type="entry name" value="FAD-bd"/>
</dbReference>
<dbReference type="EC" id="1.14.13.-" evidence="5"/>
<comment type="caution">
    <text evidence="7">The sequence shown here is derived from an EMBL/GenBank/DDBJ whole genome shotgun (WGS) entry which is preliminary data.</text>
</comment>
<sequence length="390" mass="42242">MLLQNKQIAIVGGGPGGLTLARLLQQSGATVKVYERDLNRHVRVQGATLDLHDESGLAALRAAGLLEEFKAHYRPGADKLRLTDKHATIVLDQHAEAQADTFGDASFRPEIDRGPLRNILLDSLHPNTVAWNSQLASMQPAGAGWQLTFQSGAMAKADIVIGADGANSKIRPLLTPIRPFYSGVTVVEGSLYDSAQNAPRIHELMQGGKIFAMDDSKTLVVSAKGDGSLAFYTGCKTAETWARDSGINFSEVAQVLAWFRQEFAGWDDIWQELFAAETTHCVPRPQYCMPLDQTWLAQPNLTLLGDAAHLMPPYAGEGVNMAMLDALELSNCLASDQFSNMQAAIAHYEAQMRQRASAVAGETLAQTEALHSPHALAHLVDLFAGNETAR</sequence>
<dbReference type="Pfam" id="PF01494">
    <property type="entry name" value="FAD_binding_3"/>
    <property type="match status" value="1"/>
</dbReference>
<dbReference type="HAMAP" id="MF_00845">
    <property type="entry name" value="TetX_monooxygenase"/>
    <property type="match status" value="1"/>
</dbReference>
<feature type="domain" description="FAD-binding" evidence="6">
    <location>
        <begin position="7"/>
        <end position="360"/>
    </location>
</feature>
<proteinExistence type="inferred from homology"/>
<name>A0ABS3QJQ9_9BACT</name>
<evidence type="ECO:0000256" key="1">
    <source>
        <dbReference type="ARBA" id="ARBA00022630"/>
    </source>
</evidence>
<keyword evidence="8" id="KW-1185">Reference proteome</keyword>
<keyword evidence="4 5" id="KW-0503">Monooxygenase</keyword>
<gene>
    <name evidence="7" type="ORF">J4E00_20655</name>
</gene>
<protein>
    <recommendedName>
        <fullName evidence="5">Flavin-dependent monooxygenase</fullName>
    </recommendedName>
    <alternativeName>
        <fullName evidence="5">TetX monooxygenase</fullName>
        <shortName evidence="5">TetX</shortName>
        <ecNumber evidence="5">1.14.13.-</ecNumber>
    </alternativeName>
</protein>
<comment type="function">
    <text evidence="5">An FAD-requiring monooxygenase active on some tetracycline antibiotic derivatives, which leads to their inactivation. Hydroxylates carbon 11a of tetracycline and some analogs.</text>
</comment>
<evidence type="ECO:0000256" key="3">
    <source>
        <dbReference type="ARBA" id="ARBA00023002"/>
    </source>
</evidence>
<dbReference type="PANTHER" id="PTHR46972">
    <property type="entry name" value="MONOOXYGENASE ASQM-RELATED"/>
    <property type="match status" value="1"/>
</dbReference>
<dbReference type="InterPro" id="IPR036188">
    <property type="entry name" value="FAD/NAD-bd_sf"/>
</dbReference>
<comment type="cofactor">
    <cofactor evidence="5">
        <name>FAD</name>
        <dbReference type="ChEBI" id="CHEBI:57692"/>
    </cofactor>
</comment>
<comment type="domain">
    <text evidence="5">Consists of an N-terminal FAD-binding domain with a Rossman fold and a C-terminal substrate-binding domain.</text>
</comment>
<dbReference type="InterPro" id="IPR043683">
    <property type="entry name" value="TetX_monooxygenase"/>
</dbReference>
<organism evidence="7 8">
    <name type="scientific">Hymenobacter negativus</name>
    <dbReference type="NCBI Taxonomy" id="2795026"/>
    <lineage>
        <taxon>Bacteria</taxon>
        <taxon>Pseudomonadati</taxon>
        <taxon>Bacteroidota</taxon>
        <taxon>Cytophagia</taxon>
        <taxon>Cytophagales</taxon>
        <taxon>Hymenobacteraceae</taxon>
        <taxon>Hymenobacter</taxon>
    </lineage>
</organism>
<keyword evidence="1 5" id="KW-0285">Flavoprotein</keyword>
<reference evidence="7 8" key="1">
    <citation type="submission" date="2021-03" db="EMBL/GenBank/DDBJ databases">
        <authorList>
            <person name="Kim M.K."/>
        </authorList>
    </citation>
    <scope>NUCLEOTIDE SEQUENCE [LARGE SCALE GENOMIC DNA]</scope>
    <source>
        <strain evidence="7 8">BT442</strain>
    </source>
</reference>
<feature type="binding site" evidence="5">
    <location>
        <position position="306"/>
    </location>
    <ligand>
        <name>FAD</name>
        <dbReference type="ChEBI" id="CHEBI:57692"/>
    </ligand>
</feature>
<evidence type="ECO:0000256" key="2">
    <source>
        <dbReference type="ARBA" id="ARBA00022827"/>
    </source>
</evidence>
<feature type="binding site" evidence="5">
    <location>
        <position position="113"/>
    </location>
    <ligand>
        <name>FAD</name>
        <dbReference type="ChEBI" id="CHEBI:57692"/>
    </ligand>
</feature>
<dbReference type="RefSeq" id="WP_208177176.1">
    <property type="nucleotide sequence ID" value="NZ_JAGETZ010000011.1"/>
</dbReference>
<keyword evidence="5" id="KW-0547">Nucleotide-binding</keyword>
<keyword evidence="3 5" id="KW-0560">Oxidoreductase</keyword>
<evidence type="ECO:0000256" key="4">
    <source>
        <dbReference type="ARBA" id="ARBA00023033"/>
    </source>
</evidence>
<feature type="binding site" evidence="5">
    <location>
        <position position="43"/>
    </location>
    <ligand>
        <name>NADPH</name>
        <dbReference type="ChEBI" id="CHEBI:57783"/>
    </ligand>
</feature>
<dbReference type="PANTHER" id="PTHR46972:SF1">
    <property type="entry name" value="FAD DEPENDENT OXIDOREDUCTASE DOMAIN-CONTAINING PROTEIN"/>
    <property type="match status" value="1"/>
</dbReference>
<comment type="subcellular location">
    <subcellularLocation>
        <location evidence="5">Cytoplasm</location>
    </subcellularLocation>
</comment>
<keyword evidence="5" id="KW-0521">NADP</keyword>
<keyword evidence="5" id="KW-0963">Cytoplasm</keyword>
<feature type="binding site" evidence="5">
    <location>
        <position position="50"/>
    </location>
    <ligand>
        <name>FAD</name>
        <dbReference type="ChEBI" id="CHEBI:57692"/>
    </ligand>
</feature>
<comment type="similarity">
    <text evidence="5">Belongs to the aromatic-ring hydroxylase family. TetX subfamily.</text>
</comment>
<keyword evidence="2 5" id="KW-0274">FAD</keyword>
<evidence type="ECO:0000313" key="7">
    <source>
        <dbReference type="EMBL" id="MBO2011488.1"/>
    </source>
</evidence>
<dbReference type="PRINTS" id="PR00420">
    <property type="entry name" value="RNGMNOXGNASE"/>
</dbReference>
<evidence type="ECO:0000256" key="5">
    <source>
        <dbReference type="HAMAP-Rule" id="MF_00845"/>
    </source>
</evidence>
<dbReference type="EMBL" id="JAGETZ010000011">
    <property type="protein sequence ID" value="MBO2011488.1"/>
    <property type="molecule type" value="Genomic_DNA"/>
</dbReference>
<dbReference type="Proteomes" id="UP000664369">
    <property type="component" value="Unassembled WGS sequence"/>
</dbReference>
<comment type="subunit">
    <text evidence="5">Monomer.</text>
</comment>
<dbReference type="GO" id="GO:0004497">
    <property type="term" value="F:monooxygenase activity"/>
    <property type="evidence" value="ECO:0007669"/>
    <property type="project" value="UniProtKB-KW"/>
</dbReference>
<accession>A0ABS3QJQ9</accession>
<comment type="catalytic activity">
    <reaction evidence="5">
        <text>a tetracycline + NADPH + O2 + H(+) = an 11a-hydroxytetracycline + NADP(+) + H2O</text>
        <dbReference type="Rhea" id="RHEA:61444"/>
        <dbReference type="ChEBI" id="CHEBI:15377"/>
        <dbReference type="ChEBI" id="CHEBI:15378"/>
        <dbReference type="ChEBI" id="CHEBI:15379"/>
        <dbReference type="ChEBI" id="CHEBI:57783"/>
        <dbReference type="ChEBI" id="CHEBI:58349"/>
        <dbReference type="ChEBI" id="CHEBI:144644"/>
        <dbReference type="ChEBI" id="CHEBI:144645"/>
    </reaction>
</comment>
<dbReference type="Gene3D" id="3.50.50.60">
    <property type="entry name" value="FAD/NAD(P)-binding domain"/>
    <property type="match status" value="1"/>
</dbReference>
<evidence type="ECO:0000313" key="8">
    <source>
        <dbReference type="Proteomes" id="UP000664369"/>
    </source>
</evidence>
<evidence type="ECO:0000259" key="6">
    <source>
        <dbReference type="Pfam" id="PF01494"/>
    </source>
</evidence>